<name>A0ABP5X549_9ACTN</name>
<reference evidence="3" key="1">
    <citation type="journal article" date="2019" name="Int. J. Syst. Evol. Microbiol.">
        <title>The Global Catalogue of Microorganisms (GCM) 10K type strain sequencing project: providing services to taxonomists for standard genome sequencing and annotation.</title>
        <authorList>
            <consortium name="The Broad Institute Genomics Platform"/>
            <consortium name="The Broad Institute Genome Sequencing Center for Infectious Disease"/>
            <person name="Wu L."/>
            <person name="Ma J."/>
        </authorList>
    </citation>
    <scope>NUCLEOTIDE SEQUENCE [LARGE SCALE GENOMIC DNA]</scope>
    <source>
        <strain evidence="3">JCM 3325</strain>
    </source>
</reference>
<accession>A0ABP5X549</accession>
<proteinExistence type="predicted"/>
<dbReference type="Pfam" id="PF01243">
    <property type="entry name" value="PNPOx_N"/>
    <property type="match status" value="1"/>
</dbReference>
<dbReference type="Proteomes" id="UP001501231">
    <property type="component" value="Unassembled WGS sequence"/>
</dbReference>
<feature type="domain" description="Pyridoxamine 5'-phosphate oxidase N-terminal" evidence="1">
    <location>
        <begin position="160"/>
        <end position="249"/>
    </location>
</feature>
<dbReference type="RefSeq" id="WP_344594434.1">
    <property type="nucleotide sequence ID" value="NZ_BAAARW010000026.1"/>
</dbReference>
<dbReference type="PANTHER" id="PTHR42815">
    <property type="entry name" value="FAD-BINDING, PUTATIVE (AFU_ORTHOLOGUE AFUA_6G07600)-RELATED"/>
    <property type="match status" value="1"/>
</dbReference>
<evidence type="ECO:0000313" key="3">
    <source>
        <dbReference type="Proteomes" id="UP001501231"/>
    </source>
</evidence>
<dbReference type="PANTHER" id="PTHR42815:SF2">
    <property type="entry name" value="FAD-BINDING, PUTATIVE (AFU_ORTHOLOGUE AFUA_6G07600)-RELATED"/>
    <property type="match status" value="1"/>
</dbReference>
<dbReference type="SUPFAM" id="SSF50475">
    <property type="entry name" value="FMN-binding split barrel"/>
    <property type="match status" value="1"/>
</dbReference>
<evidence type="ECO:0000313" key="2">
    <source>
        <dbReference type="EMBL" id="GAA2441352.1"/>
    </source>
</evidence>
<protein>
    <submittedName>
        <fullName evidence="2">Pyridoxamine 5'-phosphate oxidase family protein</fullName>
    </submittedName>
</protein>
<dbReference type="EMBL" id="BAAARW010000026">
    <property type="protein sequence ID" value="GAA2441352.1"/>
    <property type="molecule type" value="Genomic_DNA"/>
</dbReference>
<dbReference type="Gene3D" id="2.30.110.10">
    <property type="entry name" value="Electron Transport, Fmn-binding Protein, Chain A"/>
    <property type="match status" value="2"/>
</dbReference>
<comment type="caution">
    <text evidence="2">The sequence shown here is derived from an EMBL/GenBank/DDBJ whole genome shotgun (WGS) entry which is preliminary data.</text>
</comment>
<keyword evidence="3" id="KW-1185">Reference proteome</keyword>
<evidence type="ECO:0000259" key="1">
    <source>
        <dbReference type="Pfam" id="PF01243"/>
    </source>
</evidence>
<gene>
    <name evidence="2" type="ORF">GCM10010191_66940</name>
</gene>
<organism evidence="2 3">
    <name type="scientific">Actinomadura vinacea</name>
    <dbReference type="NCBI Taxonomy" id="115336"/>
    <lineage>
        <taxon>Bacteria</taxon>
        <taxon>Bacillati</taxon>
        <taxon>Actinomycetota</taxon>
        <taxon>Actinomycetes</taxon>
        <taxon>Streptosporangiales</taxon>
        <taxon>Thermomonosporaceae</taxon>
        <taxon>Actinomadura</taxon>
    </lineage>
</organism>
<dbReference type="InterPro" id="IPR011576">
    <property type="entry name" value="Pyridox_Oxase_N"/>
</dbReference>
<dbReference type="InterPro" id="IPR012349">
    <property type="entry name" value="Split_barrel_FMN-bd"/>
</dbReference>
<sequence>MGYHPGERLVQERAGRIKQADHSLRAVRRTIPAVAASFLARQPMIVIGAADGSGRLWATQLTGPPGFVRADGEHTVEIAARPGAHDPLSGVLDEPQRIGMIAIEPDKRRRMRINGTARPAGDGLLVTADQVYANCPKYIQRREPTFTDGGAARARRGTGLTAAQRERIGRADTFFVATADDQGDADASHRGGNPGFVRVLGPDRLCWPDYLGNSMFMTLGNLQARPQAGLLFPDWTTGAFLHVSGTAEVDWSPRPDMPGAERLVRMTVTDVVDVTGASPLRWSPPEYSRFNPPAD</sequence>